<evidence type="ECO:0000313" key="10">
    <source>
        <dbReference type="Proteomes" id="UP000435036"/>
    </source>
</evidence>
<evidence type="ECO:0000256" key="8">
    <source>
        <dbReference type="SAM" id="SignalP"/>
    </source>
</evidence>
<protein>
    <recommendedName>
        <fullName evidence="11">Aromatic hydrocarbon degradation protein</fullName>
    </recommendedName>
</protein>
<evidence type="ECO:0000256" key="1">
    <source>
        <dbReference type="ARBA" id="ARBA00004571"/>
    </source>
</evidence>
<dbReference type="PANTHER" id="PTHR35093">
    <property type="entry name" value="OUTER MEMBRANE PROTEIN NMB0088-RELATED"/>
    <property type="match status" value="1"/>
</dbReference>
<dbReference type="EMBL" id="WSQA01000018">
    <property type="protein sequence ID" value="MVZ63990.1"/>
    <property type="molecule type" value="Genomic_DNA"/>
</dbReference>
<evidence type="ECO:0000256" key="2">
    <source>
        <dbReference type="ARBA" id="ARBA00008163"/>
    </source>
</evidence>
<feature type="signal peptide" evidence="8">
    <location>
        <begin position="1"/>
        <end position="22"/>
    </location>
</feature>
<dbReference type="OrthoDB" id="9765571at2"/>
<evidence type="ECO:0000256" key="3">
    <source>
        <dbReference type="ARBA" id="ARBA00022452"/>
    </source>
</evidence>
<evidence type="ECO:0000256" key="4">
    <source>
        <dbReference type="ARBA" id="ARBA00022692"/>
    </source>
</evidence>
<sequence length="520" mass="58005">MKKSLLSLSLLALSFGYSELQAQTTLDYVHKVSNDRTTGTARFKAMGGVNTALGGDISSINGNPAGLGFYGQSDVAVTVNYLNNTNKANYFNQSTSHTQGKFGLENVGVVLHFPSYNNGYGWQNLNLGVSYDRTDNFTDRIVYSGINAENTLVQYLSDQMFSSSAFTNDFRNSNLVEIFTNPSDGYYPTAVEIGDKAQQVEFLTKGYKAKTTFSVGGNYNNKFYIGGSLGLVNFKYNRNFHILESGWTKTPNQIAEDNPNSEFADPPNPKYKYTDINYDLTDYQDNSLRGTGVNVGVGVIFKPTWDWNIGINIVTPTWTTVNEEEELETIADYYKDENATTSLHPTYRSKVSSSSFDYGVISPMKASVGLTKFFSRGLLSADIELVDYSTIRYEETNVNNPDYQFEDDMNRYDIPETYKAAFNFRVGGEFLFTDYFTGRAGFSYFSSPYKNSNEGDYMSSIGLGYILTKNLYVDLAAVQYKSLTSYSSPYSLSGAWNSPAPEATIKNNRTNIVFTLGAKF</sequence>
<dbReference type="RefSeq" id="WP_160370709.1">
    <property type="nucleotide sequence ID" value="NZ_WSQA01000018.1"/>
</dbReference>
<feature type="chain" id="PRO_5026779098" description="Aromatic hydrocarbon degradation protein" evidence="8">
    <location>
        <begin position="23"/>
        <end position="520"/>
    </location>
</feature>
<dbReference type="InterPro" id="IPR005017">
    <property type="entry name" value="OMPP1/FadL/TodX"/>
</dbReference>
<gene>
    <name evidence="9" type="ORF">GQF63_18355</name>
</gene>
<comment type="similarity">
    <text evidence="2">Belongs to the OmpP1/FadL family.</text>
</comment>
<keyword evidence="5 8" id="KW-0732">Signal</keyword>
<name>A0A6N8L2N8_9SPHI</name>
<evidence type="ECO:0000256" key="5">
    <source>
        <dbReference type="ARBA" id="ARBA00022729"/>
    </source>
</evidence>
<keyword evidence="10" id="KW-1185">Reference proteome</keyword>
<organism evidence="9 10">
    <name type="scientific">Sphingobacterium humi</name>
    <dbReference type="NCBI Taxonomy" id="1796905"/>
    <lineage>
        <taxon>Bacteria</taxon>
        <taxon>Pseudomonadati</taxon>
        <taxon>Bacteroidota</taxon>
        <taxon>Sphingobacteriia</taxon>
        <taxon>Sphingobacteriales</taxon>
        <taxon>Sphingobacteriaceae</taxon>
        <taxon>Sphingobacterium</taxon>
    </lineage>
</organism>
<dbReference type="Proteomes" id="UP000435036">
    <property type="component" value="Unassembled WGS sequence"/>
</dbReference>
<evidence type="ECO:0000256" key="6">
    <source>
        <dbReference type="ARBA" id="ARBA00023136"/>
    </source>
</evidence>
<dbReference type="SUPFAM" id="SSF56935">
    <property type="entry name" value="Porins"/>
    <property type="match status" value="2"/>
</dbReference>
<reference evidence="9 10" key="1">
    <citation type="submission" date="2019-12" db="EMBL/GenBank/DDBJ databases">
        <authorList>
            <person name="Dong K."/>
        </authorList>
    </citation>
    <scope>NUCLEOTIDE SEQUENCE [LARGE SCALE GENOMIC DNA]</scope>
    <source>
        <strain evidence="9 10">JCM 31225</strain>
    </source>
</reference>
<dbReference type="Gene3D" id="2.40.160.60">
    <property type="entry name" value="Outer membrane protein transport protein (OMPP1/FadL/TodX)"/>
    <property type="match status" value="1"/>
</dbReference>
<dbReference type="GO" id="GO:0009279">
    <property type="term" value="C:cell outer membrane"/>
    <property type="evidence" value="ECO:0007669"/>
    <property type="project" value="UniProtKB-SubCell"/>
</dbReference>
<comment type="caution">
    <text evidence="9">The sequence shown here is derived from an EMBL/GenBank/DDBJ whole genome shotgun (WGS) entry which is preliminary data.</text>
</comment>
<dbReference type="GO" id="GO:0015483">
    <property type="term" value="F:long-chain fatty acid transporting porin activity"/>
    <property type="evidence" value="ECO:0007669"/>
    <property type="project" value="TreeGrafter"/>
</dbReference>
<evidence type="ECO:0000313" key="9">
    <source>
        <dbReference type="EMBL" id="MVZ63990.1"/>
    </source>
</evidence>
<evidence type="ECO:0008006" key="11">
    <source>
        <dbReference type="Google" id="ProtNLM"/>
    </source>
</evidence>
<proteinExistence type="inferred from homology"/>
<keyword evidence="7" id="KW-0998">Cell outer membrane</keyword>
<accession>A0A6N8L2N8</accession>
<keyword evidence="4" id="KW-0812">Transmembrane</keyword>
<comment type="subcellular location">
    <subcellularLocation>
        <location evidence="1">Cell outer membrane</location>
        <topology evidence="1">Multi-pass membrane protein</topology>
    </subcellularLocation>
</comment>
<evidence type="ECO:0000256" key="7">
    <source>
        <dbReference type="ARBA" id="ARBA00023237"/>
    </source>
</evidence>
<keyword evidence="3" id="KW-1134">Transmembrane beta strand</keyword>
<keyword evidence="6" id="KW-0472">Membrane</keyword>
<dbReference type="PANTHER" id="PTHR35093:SF8">
    <property type="entry name" value="OUTER MEMBRANE PROTEIN NMB0088-RELATED"/>
    <property type="match status" value="1"/>
</dbReference>
<dbReference type="AlphaFoldDB" id="A0A6N8L2N8"/>